<gene>
    <name evidence="6" type="ORF">SAMN05421774_10388</name>
</gene>
<dbReference type="PROSITE" id="PS51077">
    <property type="entry name" value="HTH_ICLR"/>
    <property type="match status" value="1"/>
</dbReference>
<keyword evidence="3" id="KW-0804">Transcription</keyword>
<dbReference type="Pfam" id="PF01614">
    <property type="entry name" value="IclR_C"/>
    <property type="match status" value="1"/>
</dbReference>
<dbReference type="InterPro" id="IPR036390">
    <property type="entry name" value="WH_DNA-bd_sf"/>
</dbReference>
<sequence length="259" mass="27849">METQGFVQSVDRALSLLERLAQAPEGLRLSDLARDSGLAVSTAHRLLTTLERRGFAQFDAAQAHWHVGRKAFTVGIAYTRWQSLIATAMPFLRRLRNMTRETANLGVLEDGEVVTLAQVESREIIRAISPPGGRSPVMTSGLGKAIVATWPDAEIEALVARHGLPRMTRHSLQEIDAVRREMQAIRAAGYAFDNEEFTPGLRCVAATVWSPGGEAVAAISISGLAARISAEDMPRIGTTIRALAAEMTTAMGGVPPAAP</sequence>
<keyword evidence="7" id="KW-1185">Reference proteome</keyword>
<proteinExistence type="predicted"/>
<dbReference type="SMART" id="SM00346">
    <property type="entry name" value="HTH_ICLR"/>
    <property type="match status" value="1"/>
</dbReference>
<feature type="domain" description="HTH iclR-type" evidence="4">
    <location>
        <begin position="7"/>
        <end position="69"/>
    </location>
</feature>
<name>A0A1N7N3B4_9RHOB</name>
<dbReference type="FunFam" id="1.10.10.10:FF:000056">
    <property type="entry name" value="IclR family transcriptional regulator"/>
    <property type="match status" value="1"/>
</dbReference>
<dbReference type="PROSITE" id="PS51078">
    <property type="entry name" value="ICLR_ED"/>
    <property type="match status" value="1"/>
</dbReference>
<dbReference type="OrthoDB" id="9807558at2"/>
<protein>
    <submittedName>
        <fullName evidence="6">Transcriptional regulator, IclR family</fullName>
    </submittedName>
</protein>
<evidence type="ECO:0000256" key="1">
    <source>
        <dbReference type="ARBA" id="ARBA00023015"/>
    </source>
</evidence>
<dbReference type="GO" id="GO:0045892">
    <property type="term" value="P:negative regulation of DNA-templated transcription"/>
    <property type="evidence" value="ECO:0007669"/>
    <property type="project" value="TreeGrafter"/>
</dbReference>
<evidence type="ECO:0000256" key="2">
    <source>
        <dbReference type="ARBA" id="ARBA00023125"/>
    </source>
</evidence>
<dbReference type="InterPro" id="IPR005471">
    <property type="entry name" value="Tscrpt_reg_IclR_N"/>
</dbReference>
<dbReference type="STRING" id="1086013.SAMN05421774_10388"/>
<keyword evidence="1" id="KW-0805">Transcription regulation</keyword>
<dbReference type="Gene3D" id="3.30.450.40">
    <property type="match status" value="1"/>
</dbReference>
<dbReference type="AlphaFoldDB" id="A0A1N7N3B4"/>
<dbReference type="InterPro" id="IPR014757">
    <property type="entry name" value="Tscrpt_reg_IclR_C"/>
</dbReference>
<accession>A0A1N7N3B4</accession>
<reference evidence="6 7" key="1">
    <citation type="submission" date="2017-01" db="EMBL/GenBank/DDBJ databases">
        <authorList>
            <person name="Mah S.A."/>
            <person name="Swanson W.J."/>
            <person name="Moy G.W."/>
            <person name="Vacquier V.D."/>
        </authorList>
    </citation>
    <scope>NUCLEOTIDE SEQUENCE [LARGE SCALE GENOMIC DNA]</scope>
    <source>
        <strain evidence="6 7">DSM 26375</strain>
    </source>
</reference>
<dbReference type="PANTHER" id="PTHR30136">
    <property type="entry name" value="HELIX-TURN-HELIX TRANSCRIPTIONAL REGULATOR, ICLR FAMILY"/>
    <property type="match status" value="1"/>
</dbReference>
<dbReference type="SUPFAM" id="SSF46785">
    <property type="entry name" value="Winged helix' DNA-binding domain"/>
    <property type="match status" value="1"/>
</dbReference>
<evidence type="ECO:0000259" key="4">
    <source>
        <dbReference type="PROSITE" id="PS51077"/>
    </source>
</evidence>
<dbReference type="InterPro" id="IPR036388">
    <property type="entry name" value="WH-like_DNA-bd_sf"/>
</dbReference>
<feature type="domain" description="IclR-ED" evidence="5">
    <location>
        <begin position="70"/>
        <end position="253"/>
    </location>
</feature>
<organism evidence="6 7">
    <name type="scientific">Gemmobacter megaterium</name>
    <dbReference type="NCBI Taxonomy" id="1086013"/>
    <lineage>
        <taxon>Bacteria</taxon>
        <taxon>Pseudomonadati</taxon>
        <taxon>Pseudomonadota</taxon>
        <taxon>Alphaproteobacteria</taxon>
        <taxon>Rhodobacterales</taxon>
        <taxon>Paracoccaceae</taxon>
        <taxon>Gemmobacter</taxon>
    </lineage>
</organism>
<keyword evidence="2" id="KW-0238">DNA-binding</keyword>
<dbReference type="RefSeq" id="WP_076530427.1">
    <property type="nucleotide sequence ID" value="NZ_BMEH01000003.1"/>
</dbReference>
<dbReference type="Proteomes" id="UP000186141">
    <property type="component" value="Unassembled WGS sequence"/>
</dbReference>
<dbReference type="InterPro" id="IPR050707">
    <property type="entry name" value="HTH_MetabolicPath_Reg"/>
</dbReference>
<evidence type="ECO:0000313" key="7">
    <source>
        <dbReference type="Proteomes" id="UP000186141"/>
    </source>
</evidence>
<dbReference type="SUPFAM" id="SSF55781">
    <property type="entry name" value="GAF domain-like"/>
    <property type="match status" value="1"/>
</dbReference>
<evidence type="ECO:0000259" key="5">
    <source>
        <dbReference type="PROSITE" id="PS51078"/>
    </source>
</evidence>
<evidence type="ECO:0000313" key="6">
    <source>
        <dbReference type="EMBL" id="SIS92768.1"/>
    </source>
</evidence>
<dbReference type="PANTHER" id="PTHR30136:SF24">
    <property type="entry name" value="HTH-TYPE TRANSCRIPTIONAL REPRESSOR ALLR"/>
    <property type="match status" value="1"/>
</dbReference>
<evidence type="ECO:0000256" key="3">
    <source>
        <dbReference type="ARBA" id="ARBA00023163"/>
    </source>
</evidence>
<dbReference type="Pfam" id="PF09339">
    <property type="entry name" value="HTH_IclR"/>
    <property type="match status" value="1"/>
</dbReference>
<dbReference type="GO" id="GO:0003677">
    <property type="term" value="F:DNA binding"/>
    <property type="evidence" value="ECO:0007669"/>
    <property type="project" value="UniProtKB-KW"/>
</dbReference>
<dbReference type="Gene3D" id="1.10.10.10">
    <property type="entry name" value="Winged helix-like DNA-binding domain superfamily/Winged helix DNA-binding domain"/>
    <property type="match status" value="1"/>
</dbReference>
<dbReference type="InterPro" id="IPR029016">
    <property type="entry name" value="GAF-like_dom_sf"/>
</dbReference>
<dbReference type="GO" id="GO:0003700">
    <property type="term" value="F:DNA-binding transcription factor activity"/>
    <property type="evidence" value="ECO:0007669"/>
    <property type="project" value="TreeGrafter"/>
</dbReference>
<dbReference type="EMBL" id="FTOT01000003">
    <property type="protein sequence ID" value="SIS92768.1"/>
    <property type="molecule type" value="Genomic_DNA"/>
</dbReference>